<evidence type="ECO:0000256" key="3">
    <source>
        <dbReference type="ARBA" id="ARBA00022448"/>
    </source>
</evidence>
<dbReference type="Proteomes" id="UP001157109">
    <property type="component" value="Unassembled WGS sequence"/>
</dbReference>
<feature type="compositionally biased region" description="Basic and acidic residues" evidence="8">
    <location>
        <begin position="120"/>
        <end position="137"/>
    </location>
</feature>
<evidence type="ECO:0000256" key="2">
    <source>
        <dbReference type="ARBA" id="ARBA00010735"/>
    </source>
</evidence>
<feature type="transmembrane region" description="Helical" evidence="9">
    <location>
        <begin position="12"/>
        <end position="35"/>
    </location>
</feature>
<proteinExistence type="inferred from homology"/>
<evidence type="ECO:0000256" key="9">
    <source>
        <dbReference type="SAM" id="Phobius"/>
    </source>
</evidence>
<evidence type="ECO:0000256" key="7">
    <source>
        <dbReference type="ARBA" id="ARBA00023136"/>
    </source>
</evidence>
<feature type="region of interest" description="Disordered" evidence="8">
    <location>
        <begin position="112"/>
        <end position="137"/>
    </location>
</feature>
<reference evidence="11" key="1">
    <citation type="journal article" date="2019" name="Int. J. Syst. Evol. Microbiol.">
        <title>The Global Catalogue of Microorganisms (GCM) 10K type strain sequencing project: providing services to taxonomists for standard genome sequencing and annotation.</title>
        <authorList>
            <consortium name="The Broad Institute Genomics Platform"/>
            <consortium name="The Broad Institute Genome Sequencing Center for Infectious Disease"/>
            <person name="Wu L."/>
            <person name="Ma J."/>
        </authorList>
    </citation>
    <scope>NUCLEOTIDE SEQUENCE [LARGE SCALE GENOMIC DNA]</scope>
    <source>
        <strain evidence="11">NBRC 105830</strain>
    </source>
</reference>
<gene>
    <name evidence="10" type="ORF">GCM10025862_30120</name>
</gene>
<evidence type="ECO:0000313" key="10">
    <source>
        <dbReference type="EMBL" id="GMA20991.1"/>
    </source>
</evidence>
<evidence type="ECO:0000256" key="6">
    <source>
        <dbReference type="ARBA" id="ARBA00022989"/>
    </source>
</evidence>
<dbReference type="PANTHER" id="PTHR34979">
    <property type="entry name" value="INNER MEMBRANE PROTEIN YGAZ"/>
    <property type="match status" value="1"/>
</dbReference>
<keyword evidence="6 9" id="KW-1133">Transmembrane helix</keyword>
<evidence type="ECO:0000256" key="1">
    <source>
        <dbReference type="ARBA" id="ARBA00004651"/>
    </source>
</evidence>
<evidence type="ECO:0000313" key="11">
    <source>
        <dbReference type="Proteomes" id="UP001157109"/>
    </source>
</evidence>
<dbReference type="EMBL" id="BSUJ01000001">
    <property type="protein sequence ID" value="GMA20991.1"/>
    <property type="molecule type" value="Genomic_DNA"/>
</dbReference>
<keyword evidence="11" id="KW-1185">Reference proteome</keyword>
<evidence type="ECO:0000256" key="4">
    <source>
        <dbReference type="ARBA" id="ARBA00022475"/>
    </source>
</evidence>
<feature type="transmembrane region" description="Helical" evidence="9">
    <location>
        <begin position="71"/>
        <end position="104"/>
    </location>
</feature>
<keyword evidence="3" id="KW-0813">Transport</keyword>
<evidence type="ECO:0000256" key="5">
    <source>
        <dbReference type="ARBA" id="ARBA00022692"/>
    </source>
</evidence>
<organism evidence="10 11">
    <name type="scientific">Arsenicicoccus piscis</name>
    <dbReference type="NCBI Taxonomy" id="673954"/>
    <lineage>
        <taxon>Bacteria</taxon>
        <taxon>Bacillati</taxon>
        <taxon>Actinomycetota</taxon>
        <taxon>Actinomycetes</taxon>
        <taxon>Micrococcales</taxon>
        <taxon>Intrasporangiaceae</taxon>
        <taxon>Arsenicicoccus</taxon>
    </lineage>
</organism>
<keyword evidence="4" id="KW-1003">Cell membrane</keyword>
<comment type="caution">
    <text evidence="10">The sequence shown here is derived from an EMBL/GenBank/DDBJ whole genome shotgun (WGS) entry which is preliminary data.</text>
</comment>
<keyword evidence="5 9" id="KW-0812">Transmembrane</keyword>
<name>A0ABQ6HRJ5_9MICO</name>
<comment type="subcellular location">
    <subcellularLocation>
        <location evidence="1">Cell membrane</location>
        <topology evidence="1">Multi-pass membrane protein</topology>
    </subcellularLocation>
</comment>
<accession>A0ABQ6HRJ5</accession>
<sequence>MAQPDRDEQVRGFWTAGIGVFVLWNSFTLCGALLGNSLGDPSRYGLDGAAVAGFLGLLWPRLRRRDGRAIAALCAVVTLLVTPVLAAGLPIIVAAVVAFGVAVLQQRRGTRRDEDDDLSDLPHHPPEHVQHPHREDS</sequence>
<comment type="similarity">
    <text evidence="2">Belongs to the AzlC family.</text>
</comment>
<protein>
    <submittedName>
        <fullName evidence="10">Uncharacterized protein</fullName>
    </submittedName>
</protein>
<evidence type="ECO:0000256" key="8">
    <source>
        <dbReference type="SAM" id="MobiDB-lite"/>
    </source>
</evidence>
<keyword evidence="7 9" id="KW-0472">Membrane</keyword>
<dbReference type="PANTHER" id="PTHR34979:SF1">
    <property type="entry name" value="INNER MEMBRANE PROTEIN YGAZ"/>
    <property type="match status" value="1"/>
</dbReference>
<dbReference type="InterPro" id="IPR011606">
    <property type="entry name" value="Brnchd-chn_aa_trnsp_permease"/>
</dbReference>